<reference evidence="1 2" key="1">
    <citation type="submission" date="2019-12" db="EMBL/GenBank/DDBJ databases">
        <title>Mucilaginibacter sp. HMF7410 genome sequencing and assembly.</title>
        <authorList>
            <person name="Kang H."/>
            <person name="Cha I."/>
            <person name="Kim H."/>
            <person name="Joh K."/>
        </authorList>
    </citation>
    <scope>NUCLEOTIDE SEQUENCE [LARGE SCALE GENOMIC DNA]</scope>
    <source>
        <strain evidence="1 2">HMF7410</strain>
    </source>
</reference>
<dbReference type="Gene3D" id="1.50.10.10">
    <property type="match status" value="1"/>
</dbReference>
<sequence length="105" mass="12130">MLKYCWNEKTGWFLDYNWKLQQTSPVETLAGTFPLEFEVATKKQAESVAQKLKSTFLKTGGLVTTVNRSGQQWDLPNAWTPLEYIAIDGLEKYQQKNLAREIAER</sequence>
<dbReference type="GO" id="GO:0005993">
    <property type="term" value="P:trehalose catabolic process"/>
    <property type="evidence" value="ECO:0007669"/>
    <property type="project" value="TreeGrafter"/>
</dbReference>
<evidence type="ECO:0000313" key="2">
    <source>
        <dbReference type="Proteomes" id="UP000462014"/>
    </source>
</evidence>
<proteinExistence type="predicted"/>
<dbReference type="InterPro" id="IPR012341">
    <property type="entry name" value="6hp_glycosidase-like_sf"/>
</dbReference>
<dbReference type="AlphaFoldDB" id="A0A7K1SY58"/>
<dbReference type="Pfam" id="PF01204">
    <property type="entry name" value="Trehalase"/>
    <property type="match status" value="1"/>
</dbReference>
<protein>
    <recommendedName>
        <fullName evidence="3">Trehalase</fullName>
    </recommendedName>
</protein>
<dbReference type="InterPro" id="IPR001661">
    <property type="entry name" value="Glyco_hydro_37"/>
</dbReference>
<evidence type="ECO:0000313" key="1">
    <source>
        <dbReference type="EMBL" id="MVN22252.1"/>
    </source>
</evidence>
<dbReference type="Proteomes" id="UP000462014">
    <property type="component" value="Unassembled WGS sequence"/>
</dbReference>
<dbReference type="GO" id="GO:0004555">
    <property type="term" value="F:alpha,alpha-trehalase activity"/>
    <property type="evidence" value="ECO:0007669"/>
    <property type="project" value="InterPro"/>
</dbReference>
<evidence type="ECO:0008006" key="3">
    <source>
        <dbReference type="Google" id="ProtNLM"/>
    </source>
</evidence>
<keyword evidence="2" id="KW-1185">Reference proteome</keyword>
<dbReference type="EMBL" id="WPIK01000010">
    <property type="protein sequence ID" value="MVN22252.1"/>
    <property type="molecule type" value="Genomic_DNA"/>
</dbReference>
<dbReference type="PRINTS" id="PR00744">
    <property type="entry name" value="GLHYDRLASE37"/>
</dbReference>
<dbReference type="InterPro" id="IPR008928">
    <property type="entry name" value="6-hairpin_glycosidase_sf"/>
</dbReference>
<dbReference type="PANTHER" id="PTHR23403:SF1">
    <property type="entry name" value="TREHALASE"/>
    <property type="match status" value="1"/>
</dbReference>
<name>A0A7K1SY58_9SPHI</name>
<organism evidence="1 2">
    <name type="scientific">Mucilaginibacter arboris</name>
    <dbReference type="NCBI Taxonomy" id="2682090"/>
    <lineage>
        <taxon>Bacteria</taxon>
        <taxon>Pseudomonadati</taxon>
        <taxon>Bacteroidota</taxon>
        <taxon>Sphingobacteriia</taxon>
        <taxon>Sphingobacteriales</taxon>
        <taxon>Sphingobacteriaceae</taxon>
        <taxon>Mucilaginibacter</taxon>
    </lineage>
</organism>
<dbReference type="SUPFAM" id="SSF48208">
    <property type="entry name" value="Six-hairpin glycosidases"/>
    <property type="match status" value="1"/>
</dbReference>
<accession>A0A7K1SY58</accession>
<gene>
    <name evidence="1" type="ORF">GO621_11985</name>
</gene>
<dbReference type="PANTHER" id="PTHR23403">
    <property type="entry name" value="TREHALASE"/>
    <property type="match status" value="1"/>
</dbReference>
<comment type="caution">
    <text evidence="1">The sequence shown here is derived from an EMBL/GenBank/DDBJ whole genome shotgun (WGS) entry which is preliminary data.</text>
</comment>